<feature type="transmembrane region" description="Helical" evidence="1">
    <location>
        <begin position="143"/>
        <end position="166"/>
    </location>
</feature>
<name>A0A2H3BHG4_9AGAR</name>
<dbReference type="STRING" id="1076256.A0A2H3BHG4"/>
<dbReference type="EMBL" id="KZ293427">
    <property type="protein sequence ID" value="PBK70269.1"/>
    <property type="molecule type" value="Genomic_DNA"/>
</dbReference>
<gene>
    <name evidence="2" type="ORF">ARMSODRAFT_1018354</name>
</gene>
<evidence type="ECO:0000313" key="2">
    <source>
        <dbReference type="EMBL" id="PBK70269.1"/>
    </source>
</evidence>
<sequence>MSHWAHLFPSPVPPDFEHLHPYCSAFDPSEVANVVQKGLCNLLPVFPYYRFTAVPYTVPYRRAVLARPIRYGYGSPVPVKRPYTLRPYPYTGTVGIPTWGAISLSIGLNTVVKQNQLKSFLRRSVAPLGITLRLVTNSVVHPAIASEVFCVITALFSLAAVISLFVGSGATSRKSISIQAYVFTFLTVALFACQIPVSDAVRRKGVEIWGWKDGVAVPTETLLEAAASLGVNPLYRHIHFILWFGIIPWFAFLFTLISAIVSFSALKGLRENTQPLAKARDAPMSQVA</sequence>
<feature type="transmembrane region" description="Helical" evidence="1">
    <location>
        <begin position="240"/>
        <end position="266"/>
    </location>
</feature>
<evidence type="ECO:0000256" key="1">
    <source>
        <dbReference type="SAM" id="Phobius"/>
    </source>
</evidence>
<keyword evidence="1" id="KW-0812">Transmembrane</keyword>
<reference evidence="3" key="1">
    <citation type="journal article" date="2017" name="Nat. Ecol. Evol.">
        <title>Genome expansion and lineage-specific genetic innovations in the forest pathogenic fungi Armillaria.</title>
        <authorList>
            <person name="Sipos G."/>
            <person name="Prasanna A.N."/>
            <person name="Walter M.C."/>
            <person name="O'Connor E."/>
            <person name="Balint B."/>
            <person name="Krizsan K."/>
            <person name="Kiss B."/>
            <person name="Hess J."/>
            <person name="Varga T."/>
            <person name="Slot J."/>
            <person name="Riley R."/>
            <person name="Boka B."/>
            <person name="Rigling D."/>
            <person name="Barry K."/>
            <person name="Lee J."/>
            <person name="Mihaltcheva S."/>
            <person name="LaButti K."/>
            <person name="Lipzen A."/>
            <person name="Waldron R."/>
            <person name="Moloney N.M."/>
            <person name="Sperisen C."/>
            <person name="Kredics L."/>
            <person name="Vagvoelgyi C."/>
            <person name="Patrignani A."/>
            <person name="Fitzpatrick D."/>
            <person name="Nagy I."/>
            <person name="Doyle S."/>
            <person name="Anderson J.B."/>
            <person name="Grigoriev I.V."/>
            <person name="Gueldener U."/>
            <person name="Muensterkoetter M."/>
            <person name="Nagy L.G."/>
        </authorList>
    </citation>
    <scope>NUCLEOTIDE SEQUENCE [LARGE SCALE GENOMIC DNA]</scope>
    <source>
        <strain evidence="3">28-4</strain>
    </source>
</reference>
<protein>
    <submittedName>
        <fullName evidence="2">Uncharacterized protein</fullName>
    </submittedName>
</protein>
<proteinExistence type="predicted"/>
<accession>A0A2H3BHG4</accession>
<keyword evidence="3" id="KW-1185">Reference proteome</keyword>
<dbReference type="Proteomes" id="UP000218334">
    <property type="component" value="Unassembled WGS sequence"/>
</dbReference>
<keyword evidence="1" id="KW-1133">Transmembrane helix</keyword>
<evidence type="ECO:0000313" key="3">
    <source>
        <dbReference type="Proteomes" id="UP000218334"/>
    </source>
</evidence>
<keyword evidence="1" id="KW-0472">Membrane</keyword>
<feature type="transmembrane region" description="Helical" evidence="1">
    <location>
        <begin position="178"/>
        <end position="197"/>
    </location>
</feature>
<dbReference type="AlphaFoldDB" id="A0A2H3BHG4"/>
<organism evidence="2 3">
    <name type="scientific">Armillaria solidipes</name>
    <dbReference type="NCBI Taxonomy" id="1076256"/>
    <lineage>
        <taxon>Eukaryota</taxon>
        <taxon>Fungi</taxon>
        <taxon>Dikarya</taxon>
        <taxon>Basidiomycota</taxon>
        <taxon>Agaricomycotina</taxon>
        <taxon>Agaricomycetes</taxon>
        <taxon>Agaricomycetidae</taxon>
        <taxon>Agaricales</taxon>
        <taxon>Marasmiineae</taxon>
        <taxon>Physalacriaceae</taxon>
        <taxon>Armillaria</taxon>
    </lineage>
</organism>